<dbReference type="OrthoDB" id="2011998at2759"/>
<dbReference type="GO" id="GO:0016787">
    <property type="term" value="F:hydrolase activity"/>
    <property type="evidence" value="ECO:0007669"/>
    <property type="project" value="UniProtKB-KW"/>
</dbReference>
<dbReference type="AlphaFoldDB" id="A0A0C4E4U1"/>
<dbReference type="EMBL" id="GL876971">
    <property type="protein sequence ID" value="KLU88507.1"/>
    <property type="molecule type" value="Genomic_DNA"/>
</dbReference>
<dbReference type="Pfam" id="PF00293">
    <property type="entry name" value="NUDIX"/>
    <property type="match status" value="1"/>
</dbReference>
<organism evidence="7 8">
    <name type="scientific">Magnaporthiopsis poae (strain ATCC 64411 / 73-15)</name>
    <name type="common">Kentucky bluegrass fungus</name>
    <name type="synonym">Magnaporthe poae</name>
    <dbReference type="NCBI Taxonomy" id="644358"/>
    <lineage>
        <taxon>Eukaryota</taxon>
        <taxon>Fungi</taxon>
        <taxon>Dikarya</taxon>
        <taxon>Ascomycota</taxon>
        <taxon>Pezizomycotina</taxon>
        <taxon>Sordariomycetes</taxon>
        <taxon>Sordariomycetidae</taxon>
        <taxon>Magnaporthales</taxon>
        <taxon>Magnaporthaceae</taxon>
        <taxon>Magnaporthiopsis</taxon>
    </lineage>
</organism>
<accession>A0A0C4E4U1</accession>
<evidence type="ECO:0000256" key="2">
    <source>
        <dbReference type="ARBA" id="ARBA00022801"/>
    </source>
</evidence>
<protein>
    <recommendedName>
        <fullName evidence="5">Nudix hydrolase domain-containing protein</fullName>
    </recommendedName>
</protein>
<dbReference type="OMA" id="EIHYTER"/>
<gene>
    <name evidence="6" type="ORF">MAPG_07492</name>
</gene>
<keyword evidence="3" id="KW-0460">Magnesium</keyword>
<dbReference type="PROSITE" id="PS00893">
    <property type="entry name" value="NUDIX_BOX"/>
    <property type="match status" value="1"/>
</dbReference>
<dbReference type="VEuPathDB" id="FungiDB:MAPG_07492"/>
<reference evidence="8" key="2">
    <citation type="submission" date="2010-05" db="EMBL/GenBank/DDBJ databases">
        <title>The genome sequence of Magnaporthe poae strain ATCC 64411.</title>
        <authorList>
            <person name="Ma L.-J."/>
            <person name="Dead R."/>
            <person name="Young S."/>
            <person name="Zeng Q."/>
            <person name="Koehrsen M."/>
            <person name="Alvarado L."/>
            <person name="Berlin A."/>
            <person name="Chapman S.B."/>
            <person name="Chen Z."/>
            <person name="Freedman E."/>
            <person name="Gellesch M."/>
            <person name="Goldberg J."/>
            <person name="Griggs A."/>
            <person name="Gujja S."/>
            <person name="Heilman E.R."/>
            <person name="Heiman D."/>
            <person name="Hepburn T."/>
            <person name="Howarth C."/>
            <person name="Jen D."/>
            <person name="Larson L."/>
            <person name="Mehta T."/>
            <person name="Neiman D."/>
            <person name="Pearson M."/>
            <person name="Roberts A."/>
            <person name="Saif S."/>
            <person name="Shea T."/>
            <person name="Shenoy N."/>
            <person name="Sisk P."/>
            <person name="Stolte C."/>
            <person name="Sykes S."/>
            <person name="Walk T."/>
            <person name="White J."/>
            <person name="Yandava C."/>
            <person name="Haas B."/>
            <person name="Nusbaum C."/>
            <person name="Birren B."/>
        </authorList>
    </citation>
    <scope>NUCLEOTIDE SEQUENCE [LARGE SCALE GENOMIC DNA]</scope>
    <source>
        <strain evidence="8">ATCC 64411 / 73-15</strain>
    </source>
</reference>
<comment type="similarity">
    <text evidence="4">Belongs to the Nudix hydrolase family.</text>
</comment>
<evidence type="ECO:0000256" key="1">
    <source>
        <dbReference type="ARBA" id="ARBA00001946"/>
    </source>
</evidence>
<dbReference type="SUPFAM" id="SSF55811">
    <property type="entry name" value="Nudix"/>
    <property type="match status" value="1"/>
</dbReference>
<reference evidence="6" key="3">
    <citation type="submission" date="2011-03" db="EMBL/GenBank/DDBJ databases">
        <title>Annotation of Magnaporthe poae ATCC 64411.</title>
        <authorList>
            <person name="Ma L.-J."/>
            <person name="Dead R."/>
            <person name="Young S.K."/>
            <person name="Zeng Q."/>
            <person name="Gargeya S."/>
            <person name="Fitzgerald M."/>
            <person name="Haas B."/>
            <person name="Abouelleil A."/>
            <person name="Alvarado L."/>
            <person name="Arachchi H.M."/>
            <person name="Berlin A."/>
            <person name="Brown A."/>
            <person name="Chapman S.B."/>
            <person name="Chen Z."/>
            <person name="Dunbar C."/>
            <person name="Freedman E."/>
            <person name="Gearin G."/>
            <person name="Gellesch M."/>
            <person name="Goldberg J."/>
            <person name="Griggs A."/>
            <person name="Gujja S."/>
            <person name="Heiman D."/>
            <person name="Howarth C."/>
            <person name="Larson L."/>
            <person name="Lui A."/>
            <person name="MacDonald P.J.P."/>
            <person name="Mehta T."/>
            <person name="Montmayeur A."/>
            <person name="Murphy C."/>
            <person name="Neiman D."/>
            <person name="Pearson M."/>
            <person name="Priest M."/>
            <person name="Roberts A."/>
            <person name="Saif S."/>
            <person name="Shea T."/>
            <person name="Shenoy N."/>
            <person name="Sisk P."/>
            <person name="Stolte C."/>
            <person name="Sykes S."/>
            <person name="Yandava C."/>
            <person name="Wortman J."/>
            <person name="Nusbaum C."/>
            <person name="Birren B."/>
        </authorList>
    </citation>
    <scope>NUCLEOTIDE SEQUENCE</scope>
    <source>
        <strain evidence="6">ATCC 64411</strain>
    </source>
</reference>
<dbReference type="EMBL" id="ADBL01001809">
    <property type="status" value="NOT_ANNOTATED_CDS"/>
    <property type="molecule type" value="Genomic_DNA"/>
</dbReference>
<keyword evidence="2 4" id="KW-0378">Hydrolase</keyword>
<keyword evidence="8" id="KW-1185">Reference proteome</keyword>
<evidence type="ECO:0000256" key="4">
    <source>
        <dbReference type="RuleBase" id="RU003476"/>
    </source>
</evidence>
<dbReference type="InterPro" id="IPR020476">
    <property type="entry name" value="Nudix_hydrolase"/>
</dbReference>
<name>A0A0C4E4U1_MAGP6</name>
<dbReference type="PROSITE" id="PS51462">
    <property type="entry name" value="NUDIX"/>
    <property type="match status" value="1"/>
</dbReference>
<dbReference type="InterPro" id="IPR015797">
    <property type="entry name" value="NUDIX_hydrolase-like_dom_sf"/>
</dbReference>
<dbReference type="Proteomes" id="UP000011715">
    <property type="component" value="Unassembled WGS sequence"/>
</dbReference>
<evidence type="ECO:0000259" key="5">
    <source>
        <dbReference type="PROSITE" id="PS51462"/>
    </source>
</evidence>
<evidence type="ECO:0000313" key="7">
    <source>
        <dbReference type="EnsemblFungi" id="MAPG_07492T0"/>
    </source>
</evidence>
<comment type="cofactor">
    <cofactor evidence="1">
        <name>Mg(2+)</name>
        <dbReference type="ChEBI" id="CHEBI:18420"/>
    </cofactor>
</comment>
<proteinExistence type="inferred from homology"/>
<feature type="domain" description="Nudix hydrolase" evidence="5">
    <location>
        <begin position="28"/>
        <end position="158"/>
    </location>
</feature>
<sequence>MENQDYALRTAGRPAKLIGEKDQSTQYVERSAVRVVVQGPDGQILVIKVRKGNYFKLPGGGVEGGEDHVEAAEREVAEETGCKVAIEGACVATTEEYRGDLHQLSYCYFARVVDKSGKPELTEDEIEDGLTHQWASVNQALAMMAAVEPTSELGRFIQERDIFLLKATVGDGSRCEGK</sequence>
<reference evidence="7" key="4">
    <citation type="journal article" date="2015" name="G3 (Bethesda)">
        <title>Genome sequences of three phytopathogenic species of the Magnaporthaceae family of fungi.</title>
        <authorList>
            <person name="Okagaki L.H."/>
            <person name="Nunes C.C."/>
            <person name="Sailsbery J."/>
            <person name="Clay B."/>
            <person name="Brown D."/>
            <person name="John T."/>
            <person name="Oh Y."/>
            <person name="Young N."/>
            <person name="Fitzgerald M."/>
            <person name="Haas B.J."/>
            <person name="Zeng Q."/>
            <person name="Young S."/>
            <person name="Adiconis X."/>
            <person name="Fan L."/>
            <person name="Levin J.Z."/>
            <person name="Mitchell T.K."/>
            <person name="Okubara P.A."/>
            <person name="Farman M.L."/>
            <person name="Kohn L.M."/>
            <person name="Birren B."/>
            <person name="Ma L.-J."/>
            <person name="Dean R.A."/>
        </authorList>
    </citation>
    <scope>NUCLEOTIDE SEQUENCE</scope>
    <source>
        <strain evidence="7">ATCC 64411 / 73-15</strain>
    </source>
</reference>
<dbReference type="PANTHER" id="PTHR43046">
    <property type="entry name" value="GDP-MANNOSE MANNOSYL HYDROLASE"/>
    <property type="match status" value="1"/>
</dbReference>
<reference evidence="7" key="5">
    <citation type="submission" date="2015-06" db="UniProtKB">
        <authorList>
            <consortium name="EnsemblFungi"/>
        </authorList>
    </citation>
    <scope>IDENTIFICATION</scope>
    <source>
        <strain evidence="7">ATCC 64411</strain>
    </source>
</reference>
<dbReference type="eggNOG" id="ENOG502SR0B">
    <property type="taxonomic scope" value="Eukaryota"/>
</dbReference>
<reference evidence="6" key="1">
    <citation type="submission" date="2010-05" db="EMBL/GenBank/DDBJ databases">
        <title>The Genome Sequence of Magnaporthe poae strain ATCC 64411.</title>
        <authorList>
            <consortium name="The Broad Institute Genome Sequencing Platform"/>
            <consortium name="Broad Institute Genome Sequencing Center for Infectious Disease"/>
            <person name="Ma L.-J."/>
            <person name="Dead R."/>
            <person name="Young S."/>
            <person name="Zeng Q."/>
            <person name="Koehrsen M."/>
            <person name="Alvarado L."/>
            <person name="Berlin A."/>
            <person name="Chapman S.B."/>
            <person name="Chen Z."/>
            <person name="Freedman E."/>
            <person name="Gellesch M."/>
            <person name="Goldberg J."/>
            <person name="Griggs A."/>
            <person name="Gujja S."/>
            <person name="Heilman E.R."/>
            <person name="Heiman D."/>
            <person name="Hepburn T."/>
            <person name="Howarth C."/>
            <person name="Jen D."/>
            <person name="Larson L."/>
            <person name="Mehta T."/>
            <person name="Neiman D."/>
            <person name="Pearson M."/>
            <person name="Roberts A."/>
            <person name="Saif S."/>
            <person name="Shea T."/>
            <person name="Shenoy N."/>
            <person name="Sisk P."/>
            <person name="Stolte C."/>
            <person name="Sykes S."/>
            <person name="Walk T."/>
            <person name="White J."/>
            <person name="Yandava C."/>
            <person name="Haas B."/>
            <person name="Nusbaum C."/>
            <person name="Birren B."/>
        </authorList>
    </citation>
    <scope>NUCLEOTIDE SEQUENCE</scope>
    <source>
        <strain evidence="6">ATCC 64411</strain>
    </source>
</reference>
<dbReference type="EnsemblFungi" id="MAPG_07492T0">
    <property type="protein sequence ID" value="MAPG_07492T0"/>
    <property type="gene ID" value="MAPG_07492"/>
</dbReference>
<dbReference type="Gene3D" id="3.90.79.10">
    <property type="entry name" value="Nucleoside Triphosphate Pyrophosphohydrolase"/>
    <property type="match status" value="1"/>
</dbReference>
<evidence type="ECO:0000313" key="6">
    <source>
        <dbReference type="EMBL" id="KLU88507.1"/>
    </source>
</evidence>
<dbReference type="PANTHER" id="PTHR43046:SF12">
    <property type="entry name" value="GDP-MANNOSE MANNOSYL HYDROLASE"/>
    <property type="match status" value="1"/>
</dbReference>
<dbReference type="InterPro" id="IPR000086">
    <property type="entry name" value="NUDIX_hydrolase_dom"/>
</dbReference>
<evidence type="ECO:0000256" key="3">
    <source>
        <dbReference type="ARBA" id="ARBA00022842"/>
    </source>
</evidence>
<dbReference type="STRING" id="644358.A0A0C4E4U1"/>
<dbReference type="PRINTS" id="PR00502">
    <property type="entry name" value="NUDIXFAMILY"/>
</dbReference>
<dbReference type="InterPro" id="IPR020084">
    <property type="entry name" value="NUDIX_hydrolase_CS"/>
</dbReference>
<evidence type="ECO:0000313" key="8">
    <source>
        <dbReference type="Proteomes" id="UP000011715"/>
    </source>
</evidence>